<gene>
    <name evidence="2" type="ORF">NCTC12157_03258</name>
</gene>
<evidence type="ECO:0000313" key="2">
    <source>
        <dbReference type="EMBL" id="STQ45522.1"/>
    </source>
</evidence>
<evidence type="ECO:0000256" key="1">
    <source>
        <dbReference type="SAM" id="MobiDB-lite"/>
    </source>
</evidence>
<dbReference type="Proteomes" id="UP000254304">
    <property type="component" value="Unassembled WGS sequence"/>
</dbReference>
<dbReference type="EMBL" id="UGGO01000001">
    <property type="protein sequence ID" value="STQ45522.1"/>
    <property type="molecule type" value="Genomic_DNA"/>
</dbReference>
<feature type="region of interest" description="Disordered" evidence="1">
    <location>
        <begin position="39"/>
        <end position="68"/>
    </location>
</feature>
<evidence type="ECO:0000313" key="3">
    <source>
        <dbReference type="Proteomes" id="UP000254304"/>
    </source>
</evidence>
<organism evidence="2 3">
    <name type="scientific">Ewingella americana</name>
    <dbReference type="NCBI Taxonomy" id="41202"/>
    <lineage>
        <taxon>Bacteria</taxon>
        <taxon>Pseudomonadati</taxon>
        <taxon>Pseudomonadota</taxon>
        <taxon>Gammaproteobacteria</taxon>
        <taxon>Enterobacterales</taxon>
        <taxon>Yersiniaceae</taxon>
        <taxon>Ewingella</taxon>
    </lineage>
</organism>
<sequence length="84" mass="9883">MVLRLQLEPNLQVWPLCCLPCEDDSALCSPYSHQITLRHQVHRRQPQRGQRNGQNEQNKQTDRFHEPECKLSDGNLHLLKINKT</sequence>
<accession>A0A377NFS4</accession>
<dbReference type="AlphaFoldDB" id="A0A377NFS4"/>
<proteinExistence type="predicted"/>
<protein>
    <submittedName>
        <fullName evidence="2">Uncharacterized protein</fullName>
    </submittedName>
</protein>
<name>A0A377NFS4_9GAMM</name>
<feature type="compositionally biased region" description="Low complexity" evidence="1">
    <location>
        <begin position="47"/>
        <end position="58"/>
    </location>
</feature>
<feature type="compositionally biased region" description="Basic and acidic residues" evidence="1">
    <location>
        <begin position="59"/>
        <end position="68"/>
    </location>
</feature>
<reference evidence="2 3" key="1">
    <citation type="submission" date="2018-06" db="EMBL/GenBank/DDBJ databases">
        <authorList>
            <consortium name="Pathogen Informatics"/>
            <person name="Doyle S."/>
        </authorList>
    </citation>
    <scope>NUCLEOTIDE SEQUENCE [LARGE SCALE GENOMIC DNA]</scope>
    <source>
        <strain evidence="2 3">NCTC12157</strain>
    </source>
</reference>